<protein>
    <recommendedName>
        <fullName evidence="1">Pyrroline-5-carboxylate reductase catalytic N-terminal domain-containing protein</fullName>
    </recommendedName>
</protein>
<gene>
    <name evidence="2" type="ORF">AVDCRST_MAG35-1121</name>
</gene>
<dbReference type="InterPro" id="IPR028939">
    <property type="entry name" value="P5C_Rdtase_cat_N"/>
</dbReference>
<feature type="non-terminal residue" evidence="2">
    <location>
        <position position="64"/>
    </location>
</feature>
<dbReference type="AlphaFoldDB" id="A0A6J4P763"/>
<dbReference type="Gene3D" id="3.40.50.720">
    <property type="entry name" value="NAD(P)-binding Rossmann-like Domain"/>
    <property type="match status" value="1"/>
</dbReference>
<accession>A0A6J4P763</accession>
<dbReference type="InterPro" id="IPR036291">
    <property type="entry name" value="NAD(P)-bd_dom_sf"/>
</dbReference>
<feature type="domain" description="Pyrroline-5-carboxylate reductase catalytic N-terminal" evidence="1">
    <location>
        <begin position="3"/>
        <end position="64"/>
    </location>
</feature>
<dbReference type="EMBL" id="CADCUY010000228">
    <property type="protein sequence ID" value="CAA9405302.1"/>
    <property type="molecule type" value="Genomic_DNA"/>
</dbReference>
<name>A0A6J4P763_9ACTN</name>
<evidence type="ECO:0000313" key="2">
    <source>
        <dbReference type="EMBL" id="CAA9405302.1"/>
    </source>
</evidence>
<evidence type="ECO:0000259" key="1">
    <source>
        <dbReference type="Pfam" id="PF03807"/>
    </source>
</evidence>
<reference evidence="2" key="1">
    <citation type="submission" date="2020-02" db="EMBL/GenBank/DDBJ databases">
        <authorList>
            <person name="Meier V. D."/>
        </authorList>
    </citation>
    <scope>NUCLEOTIDE SEQUENCE</scope>
    <source>
        <strain evidence="2">AVDCRST_MAG35</strain>
    </source>
</reference>
<sequence>MLVGFLGSGNMARALAAGWGEPFVCTDGGSGRAARMAADLGGEALASNAELLRRVDLVVLAHKP</sequence>
<proteinExistence type="predicted"/>
<dbReference type="Pfam" id="PF03807">
    <property type="entry name" value="F420_oxidored"/>
    <property type="match status" value="1"/>
</dbReference>
<organism evidence="2">
    <name type="scientific">uncultured Quadrisphaera sp</name>
    <dbReference type="NCBI Taxonomy" id="904978"/>
    <lineage>
        <taxon>Bacteria</taxon>
        <taxon>Bacillati</taxon>
        <taxon>Actinomycetota</taxon>
        <taxon>Actinomycetes</taxon>
        <taxon>Kineosporiales</taxon>
        <taxon>Kineosporiaceae</taxon>
        <taxon>Quadrisphaera</taxon>
        <taxon>environmental samples</taxon>
    </lineage>
</organism>
<dbReference type="SUPFAM" id="SSF51735">
    <property type="entry name" value="NAD(P)-binding Rossmann-fold domains"/>
    <property type="match status" value="1"/>
</dbReference>